<evidence type="ECO:0000256" key="4">
    <source>
        <dbReference type="ARBA" id="ARBA00022475"/>
    </source>
</evidence>
<feature type="disulfide bond" evidence="15">
    <location>
        <begin position="686"/>
        <end position="741"/>
    </location>
</feature>
<evidence type="ECO:0000256" key="8">
    <source>
        <dbReference type="ARBA" id="ARBA00023136"/>
    </source>
</evidence>
<keyword evidence="9" id="KW-0675">Receptor</keyword>
<dbReference type="InterPro" id="IPR001508">
    <property type="entry name" value="Iono_Glu_rcpt_met"/>
</dbReference>
<dbReference type="InterPro" id="IPR019594">
    <property type="entry name" value="Glu/Gly-bd"/>
</dbReference>
<feature type="site" description="Interaction with the cone snail toxin Con-ikot-ikot" evidence="14">
    <location>
        <position position="720"/>
    </location>
</feature>
<comment type="subcellular location">
    <subcellularLocation>
        <location evidence="1">Cell membrane</location>
        <topology evidence="1">Multi-pass membrane protein</topology>
    </subcellularLocation>
</comment>
<protein>
    <submittedName>
        <fullName evidence="19">Uncharacterized protein</fullName>
    </submittedName>
</protein>
<keyword evidence="5 16" id="KW-0812">Transmembrane</keyword>
<dbReference type="Pfam" id="PF10613">
    <property type="entry name" value="Lig_chan-Glu_bd"/>
    <property type="match status" value="1"/>
</dbReference>
<evidence type="ECO:0000256" key="1">
    <source>
        <dbReference type="ARBA" id="ARBA00004651"/>
    </source>
</evidence>
<sequence>IGLILDSNFLAKDEDKFLALANEVVEEIKSTVFGSGSIQLTIYNSITQTISNDTMLLISLTSCKRTHKLDKKHTKEGLIYIGITERGCKRFTGKNSMLIPITNPLNAPIQLIKDLNATETMHWKSYVIVQDDSIALDVSEEIINSIRDNSAVVTYVLGSKEELSQESFRSRKIKEALNTMINYSLGGKYLVFISAEFAEDFLQAAIKSSLLTLDTELLMVVSNLNQTTAPQLMDILLSVPDGSNVALVYNTSTTQESCPNGDMCILEESLRIYLQTMNKILENENKNYSVVSIQEWELIRPSQAERDSAIMSGIKSMLSKDGKCSACTAWSMTAVEIKEEGRVNQLDVGSWNPINGLKMNDNLFPHVKGGFRGRAITITSIDYPPWHTFIKNDREEVIGYSGLLFAMVDEIAKKLNFTYNVVPPADGAFGIIKDGKFNGMIAKVQNKEVTFAAAAFTVSTERQNVVDFTTSLDLQPYTFMIARPQQLSRASLFIKPFTPQVWALLMVSLICIGPTLWIIHHLSYYYKVNSDSFNGLNKLGNCVWYCYGAVLQQGGTMMPEADSGRVIVGFWWLFVMVTVTTYSGNLVAFLTFPEIDNPISTVEDLLDRGQSDGMTWGILKDSIIDNYLESSTEEKYTDLYKGVVLHTPPIGNELYEMVASQKHAYIEWKSSLDMLMKKRYNETKKCEFSLAKEDFFMERVALAFPKNSPWLPKFDSQIKKILQSGFMEKWKSMYFPPDDECSSTARGGQSQSQTVQVQDMQGSFYILFLGCVISLIIIILECLVSKSLTEKEKSVIKPFVA</sequence>
<evidence type="ECO:0000256" key="11">
    <source>
        <dbReference type="ARBA" id="ARBA00023286"/>
    </source>
</evidence>
<feature type="non-terminal residue" evidence="19">
    <location>
        <position position="1"/>
    </location>
</feature>
<dbReference type="SUPFAM" id="SSF81324">
    <property type="entry name" value="Voltage-gated potassium channels"/>
    <property type="match status" value="1"/>
</dbReference>
<dbReference type="FunFam" id="1.10.287.70:FF:000143">
    <property type="entry name" value="Probable glutamate receptor"/>
    <property type="match status" value="1"/>
</dbReference>
<organism evidence="19">
    <name type="scientific">Lepeophtheirus salmonis</name>
    <name type="common">Salmon louse</name>
    <name type="synonym">Caligus salmonis</name>
    <dbReference type="NCBI Taxonomy" id="72036"/>
    <lineage>
        <taxon>Eukaryota</taxon>
        <taxon>Metazoa</taxon>
        <taxon>Ecdysozoa</taxon>
        <taxon>Arthropoda</taxon>
        <taxon>Crustacea</taxon>
        <taxon>Multicrustacea</taxon>
        <taxon>Hexanauplia</taxon>
        <taxon>Copepoda</taxon>
        <taxon>Siphonostomatoida</taxon>
        <taxon>Caligidae</taxon>
        <taxon>Lepeophtheirus</taxon>
    </lineage>
</organism>
<dbReference type="Gene3D" id="1.10.287.70">
    <property type="match status" value="1"/>
</dbReference>
<evidence type="ECO:0000256" key="7">
    <source>
        <dbReference type="ARBA" id="ARBA00023065"/>
    </source>
</evidence>
<dbReference type="AlphaFoldDB" id="A0A0K2TH93"/>
<accession>A0A0K2TH93</accession>
<keyword evidence="11" id="KW-1071">Ligand-gated ion channel</keyword>
<evidence type="ECO:0000256" key="6">
    <source>
        <dbReference type="ARBA" id="ARBA00022989"/>
    </source>
</evidence>
<keyword evidence="12" id="KW-0407">Ion channel</keyword>
<feature type="binding site" evidence="13">
    <location>
        <position position="462"/>
    </location>
    <ligand>
        <name>L-glutamate</name>
        <dbReference type="ChEBI" id="CHEBI:29985"/>
    </ligand>
</feature>
<dbReference type="Gene3D" id="3.40.190.10">
    <property type="entry name" value="Periplasmic binding protein-like II"/>
    <property type="match status" value="1"/>
</dbReference>
<feature type="transmembrane region" description="Helical" evidence="16">
    <location>
        <begin position="764"/>
        <end position="784"/>
    </location>
</feature>
<evidence type="ECO:0000256" key="3">
    <source>
        <dbReference type="ARBA" id="ARBA00022448"/>
    </source>
</evidence>
<evidence type="ECO:0000256" key="5">
    <source>
        <dbReference type="ARBA" id="ARBA00022692"/>
    </source>
</evidence>
<dbReference type="InterPro" id="IPR052192">
    <property type="entry name" value="Insect_Ionotropic_Sensory_Rcpt"/>
</dbReference>
<evidence type="ECO:0000256" key="12">
    <source>
        <dbReference type="ARBA" id="ARBA00023303"/>
    </source>
</evidence>
<dbReference type="EMBL" id="HACA01007611">
    <property type="protein sequence ID" value="CDW24972.1"/>
    <property type="molecule type" value="Transcribed_RNA"/>
</dbReference>
<reference evidence="19" key="1">
    <citation type="submission" date="2014-05" db="EMBL/GenBank/DDBJ databases">
        <authorList>
            <person name="Chronopoulou M."/>
        </authorList>
    </citation>
    <scope>NUCLEOTIDE SEQUENCE</scope>
    <source>
        <tissue evidence="19">Whole organism</tissue>
    </source>
</reference>
<evidence type="ECO:0000259" key="18">
    <source>
        <dbReference type="SMART" id="SM00918"/>
    </source>
</evidence>
<dbReference type="PRINTS" id="PR00177">
    <property type="entry name" value="NMDARECEPTOR"/>
</dbReference>
<name>A0A0K2TH93_LEPSM</name>
<evidence type="ECO:0000259" key="17">
    <source>
        <dbReference type="SMART" id="SM00079"/>
    </source>
</evidence>
<evidence type="ECO:0000256" key="15">
    <source>
        <dbReference type="PIRSR" id="PIRSR601508-3"/>
    </source>
</evidence>
<keyword evidence="7" id="KW-0406">Ion transport</keyword>
<proteinExistence type="inferred from homology"/>
<feature type="domain" description="Ionotropic glutamate receptor C-terminal" evidence="17">
    <location>
        <begin position="375"/>
        <end position="737"/>
    </location>
</feature>
<dbReference type="GO" id="GO:0050906">
    <property type="term" value="P:detection of stimulus involved in sensory perception"/>
    <property type="evidence" value="ECO:0007669"/>
    <property type="project" value="UniProtKB-ARBA"/>
</dbReference>
<feature type="binding site" evidence="13">
    <location>
        <position position="457"/>
    </location>
    <ligand>
        <name>L-glutamate</name>
        <dbReference type="ChEBI" id="CHEBI:29985"/>
    </ligand>
</feature>
<dbReference type="SMART" id="SM00918">
    <property type="entry name" value="Lig_chan-Glu_bd"/>
    <property type="match status" value="1"/>
</dbReference>
<dbReference type="GO" id="GO:0038023">
    <property type="term" value="F:signaling receptor activity"/>
    <property type="evidence" value="ECO:0007669"/>
    <property type="project" value="InterPro"/>
</dbReference>
<feature type="transmembrane region" description="Helical" evidence="16">
    <location>
        <begin position="501"/>
        <end position="519"/>
    </location>
</feature>
<dbReference type="GO" id="GO:0005886">
    <property type="term" value="C:plasma membrane"/>
    <property type="evidence" value="ECO:0007669"/>
    <property type="project" value="UniProtKB-SubCell"/>
</dbReference>
<dbReference type="PANTHER" id="PTHR42643">
    <property type="entry name" value="IONOTROPIC RECEPTOR 20A-RELATED"/>
    <property type="match status" value="1"/>
</dbReference>
<feature type="transmembrane region" description="Helical" evidence="16">
    <location>
        <begin position="566"/>
        <end position="592"/>
    </location>
</feature>
<keyword evidence="4" id="KW-1003">Cell membrane</keyword>
<dbReference type="Pfam" id="PF00060">
    <property type="entry name" value="Lig_chan"/>
    <property type="match status" value="1"/>
</dbReference>
<keyword evidence="3" id="KW-0813">Transport</keyword>
<evidence type="ECO:0000313" key="19">
    <source>
        <dbReference type="EMBL" id="CDW24972.1"/>
    </source>
</evidence>
<feature type="domain" description="Ionotropic glutamate receptor L-glutamate and glycine-binding" evidence="18">
    <location>
        <begin position="385"/>
        <end position="446"/>
    </location>
</feature>
<evidence type="ECO:0000256" key="16">
    <source>
        <dbReference type="SAM" id="Phobius"/>
    </source>
</evidence>
<dbReference type="SMART" id="SM00079">
    <property type="entry name" value="PBPe"/>
    <property type="match status" value="1"/>
</dbReference>
<keyword evidence="15" id="KW-1015">Disulfide bond</keyword>
<keyword evidence="10" id="KW-0325">Glycoprotein</keyword>
<dbReference type="GO" id="GO:0015276">
    <property type="term" value="F:ligand-gated monoatomic ion channel activity"/>
    <property type="evidence" value="ECO:0007669"/>
    <property type="project" value="InterPro"/>
</dbReference>
<evidence type="ECO:0000256" key="2">
    <source>
        <dbReference type="ARBA" id="ARBA00008685"/>
    </source>
</evidence>
<keyword evidence="8 16" id="KW-0472">Membrane</keyword>
<feature type="site" description="Crucial to convey clamshell closure to channel opening" evidence="14">
    <location>
        <position position="599"/>
    </location>
</feature>
<dbReference type="OrthoDB" id="5984008at2759"/>
<evidence type="ECO:0000256" key="9">
    <source>
        <dbReference type="ARBA" id="ARBA00023170"/>
    </source>
</evidence>
<evidence type="ECO:0000256" key="14">
    <source>
        <dbReference type="PIRSR" id="PIRSR601508-2"/>
    </source>
</evidence>
<comment type="similarity">
    <text evidence="2">Belongs to the glutamate-gated ion channel (TC 1.A.10.1) family.</text>
</comment>
<evidence type="ECO:0000256" key="13">
    <source>
        <dbReference type="PIRSR" id="PIRSR601508-1"/>
    </source>
</evidence>
<dbReference type="SUPFAM" id="SSF53850">
    <property type="entry name" value="Periplasmic binding protein-like II"/>
    <property type="match status" value="1"/>
</dbReference>
<keyword evidence="6 16" id="KW-1133">Transmembrane helix</keyword>
<dbReference type="PANTHER" id="PTHR42643:SF24">
    <property type="entry name" value="IONOTROPIC RECEPTOR 60A"/>
    <property type="match status" value="1"/>
</dbReference>
<dbReference type="InterPro" id="IPR001320">
    <property type="entry name" value="Iontro_rcpt_C"/>
</dbReference>
<evidence type="ECO:0000256" key="10">
    <source>
        <dbReference type="ARBA" id="ARBA00023180"/>
    </source>
</evidence>